<dbReference type="Proteomes" id="UP000271624">
    <property type="component" value="Unassembled WGS sequence"/>
</dbReference>
<evidence type="ECO:0000313" key="2">
    <source>
        <dbReference type="EMBL" id="RUS93917.1"/>
    </source>
</evidence>
<sequence>MKKQESNSFKNSGKKIQKWDWRKLVKNVRDIASIVSVVLSLIKILQELGLILLIKNLDDIE</sequence>
<dbReference type="RefSeq" id="WP_127087434.1">
    <property type="nucleotide sequence ID" value="NZ_RSCL01000054.1"/>
</dbReference>
<organism evidence="2 3">
    <name type="scientific">Dulcicalothrix desertica PCC 7102</name>
    <dbReference type="NCBI Taxonomy" id="232991"/>
    <lineage>
        <taxon>Bacteria</taxon>
        <taxon>Bacillati</taxon>
        <taxon>Cyanobacteriota</taxon>
        <taxon>Cyanophyceae</taxon>
        <taxon>Nostocales</taxon>
        <taxon>Calotrichaceae</taxon>
        <taxon>Dulcicalothrix</taxon>
    </lineage>
</organism>
<reference evidence="2" key="1">
    <citation type="submission" date="2018-12" db="EMBL/GenBank/DDBJ databases">
        <authorList>
            <person name="Will S."/>
            <person name="Neumann-Schaal M."/>
            <person name="Henke P."/>
        </authorList>
    </citation>
    <scope>NUCLEOTIDE SEQUENCE</scope>
    <source>
        <strain evidence="2">PCC 7102</strain>
    </source>
</reference>
<accession>A0A3S1BZH8</accession>
<keyword evidence="3" id="KW-1185">Reference proteome</keyword>
<dbReference type="EMBL" id="RSCL01000054">
    <property type="protein sequence ID" value="RUS93917.1"/>
    <property type="molecule type" value="Genomic_DNA"/>
</dbReference>
<proteinExistence type="predicted"/>
<dbReference type="AlphaFoldDB" id="A0A3S1BZH8"/>
<keyword evidence="1" id="KW-0472">Membrane</keyword>
<protein>
    <submittedName>
        <fullName evidence="2">Uncharacterized protein</fullName>
    </submittedName>
</protein>
<evidence type="ECO:0000256" key="1">
    <source>
        <dbReference type="SAM" id="Phobius"/>
    </source>
</evidence>
<name>A0A3S1BZH8_9CYAN</name>
<keyword evidence="1" id="KW-0812">Transmembrane</keyword>
<comment type="caution">
    <text evidence="2">The sequence shown here is derived from an EMBL/GenBank/DDBJ whole genome shotgun (WGS) entry which is preliminary data.</text>
</comment>
<keyword evidence="1" id="KW-1133">Transmembrane helix</keyword>
<evidence type="ECO:0000313" key="3">
    <source>
        <dbReference type="Proteomes" id="UP000271624"/>
    </source>
</evidence>
<feature type="transmembrane region" description="Helical" evidence="1">
    <location>
        <begin position="31"/>
        <end position="54"/>
    </location>
</feature>
<reference evidence="2" key="2">
    <citation type="journal article" date="2019" name="Genome Biol. Evol.">
        <title>Day and night: Metabolic profiles and evolutionary relationships of six axenic non-marine cyanobacteria.</title>
        <authorList>
            <person name="Will S.E."/>
            <person name="Henke P."/>
            <person name="Boedeker C."/>
            <person name="Huang S."/>
            <person name="Brinkmann H."/>
            <person name="Rohde M."/>
            <person name="Jarek M."/>
            <person name="Friedl T."/>
            <person name="Seufert S."/>
            <person name="Schumacher M."/>
            <person name="Overmann J."/>
            <person name="Neumann-Schaal M."/>
            <person name="Petersen J."/>
        </authorList>
    </citation>
    <scope>NUCLEOTIDE SEQUENCE [LARGE SCALE GENOMIC DNA]</scope>
    <source>
        <strain evidence="2">PCC 7102</strain>
    </source>
</reference>
<gene>
    <name evidence="2" type="ORF">DSM106972_095160</name>
</gene>